<dbReference type="AlphaFoldDB" id="A0A1S0U1J1"/>
<evidence type="ECO:0000313" key="1">
    <source>
        <dbReference type="EMBL" id="EFO23407.1"/>
    </source>
</evidence>
<dbReference type="EMBL" id="JH712117">
    <property type="protein sequence ID" value="EFO23407.1"/>
    <property type="molecule type" value="Genomic_DNA"/>
</dbReference>
<sequence>MTKLYYEMQNLENACRHVGVGGMHSHEYKRNSLHVAYDLIVIMMRDIVMGRSCDIMTSPVTENMEVTESCVHSIIVGRNVYGRTDMTCTDVWMGCVRTYTKS</sequence>
<reference evidence="1" key="1">
    <citation type="submission" date="2012-04" db="EMBL/GenBank/DDBJ databases">
        <title>The Genome Sequence of Loa loa.</title>
        <authorList>
            <consortium name="The Broad Institute Genome Sequencing Platform"/>
            <consortium name="Broad Institute Genome Sequencing Center for Infectious Disease"/>
            <person name="Nutman T.B."/>
            <person name="Fink D.L."/>
            <person name="Russ C."/>
            <person name="Young S."/>
            <person name="Zeng Q."/>
            <person name="Gargeya S."/>
            <person name="Alvarado L."/>
            <person name="Berlin A."/>
            <person name="Chapman S.B."/>
            <person name="Chen Z."/>
            <person name="Freedman E."/>
            <person name="Gellesch M."/>
            <person name="Goldberg J."/>
            <person name="Griggs A."/>
            <person name="Gujja S."/>
            <person name="Heilman E.R."/>
            <person name="Heiman D."/>
            <person name="Howarth C."/>
            <person name="Mehta T."/>
            <person name="Neiman D."/>
            <person name="Pearson M."/>
            <person name="Roberts A."/>
            <person name="Saif S."/>
            <person name="Shea T."/>
            <person name="Shenoy N."/>
            <person name="Sisk P."/>
            <person name="Stolte C."/>
            <person name="Sykes S."/>
            <person name="White J."/>
            <person name="Yandava C."/>
            <person name="Haas B."/>
            <person name="Henn M.R."/>
            <person name="Nusbaum C."/>
            <person name="Birren B."/>
        </authorList>
    </citation>
    <scope>NUCLEOTIDE SEQUENCE [LARGE SCALE GENOMIC DNA]</scope>
</reference>
<dbReference type="KEGG" id="loa:LOAG_05081"/>
<protein>
    <submittedName>
        <fullName evidence="1">Uncharacterized protein</fullName>
    </submittedName>
</protein>
<gene>
    <name evidence="1" type="ORF">LOAG_05081</name>
</gene>
<dbReference type="RefSeq" id="XP_003140666.1">
    <property type="nucleotide sequence ID" value="XM_003140618.1"/>
</dbReference>
<dbReference type="InParanoid" id="A0A1S0U1J1"/>
<name>A0A1S0U1J1_LOALO</name>
<dbReference type="GeneID" id="9942484"/>
<accession>A0A1S0U1J1</accession>
<organism evidence="1">
    <name type="scientific">Loa loa</name>
    <name type="common">Eye worm</name>
    <name type="synonym">Filaria loa</name>
    <dbReference type="NCBI Taxonomy" id="7209"/>
    <lineage>
        <taxon>Eukaryota</taxon>
        <taxon>Metazoa</taxon>
        <taxon>Ecdysozoa</taxon>
        <taxon>Nematoda</taxon>
        <taxon>Chromadorea</taxon>
        <taxon>Rhabditida</taxon>
        <taxon>Spirurina</taxon>
        <taxon>Spiruromorpha</taxon>
        <taxon>Filarioidea</taxon>
        <taxon>Onchocercidae</taxon>
        <taxon>Loa</taxon>
    </lineage>
</organism>
<proteinExistence type="predicted"/>
<dbReference type="CTD" id="9942484"/>